<comment type="subcellular location">
    <subcellularLocation>
        <location evidence="1">Membrane</location>
        <topology evidence="1">Multi-pass membrane protein</topology>
    </subcellularLocation>
</comment>
<keyword evidence="4 8" id="KW-1133">Transmembrane helix</keyword>
<feature type="transmembrane region" description="Helical" evidence="8">
    <location>
        <begin position="70"/>
        <end position="87"/>
    </location>
</feature>
<keyword evidence="3 8" id="KW-0812">Transmembrane</keyword>
<evidence type="ECO:0000256" key="1">
    <source>
        <dbReference type="ARBA" id="ARBA00004141"/>
    </source>
</evidence>
<feature type="region of interest" description="Disordered" evidence="7">
    <location>
        <begin position="448"/>
        <end position="486"/>
    </location>
</feature>
<dbReference type="OrthoDB" id="440755at2759"/>
<keyword evidence="5 8" id="KW-0472">Membrane</keyword>
<dbReference type="Pfam" id="PF07690">
    <property type="entry name" value="MFS_1"/>
    <property type="match status" value="1"/>
</dbReference>
<evidence type="ECO:0000256" key="6">
    <source>
        <dbReference type="ARBA" id="ARBA00024338"/>
    </source>
</evidence>
<dbReference type="InterPro" id="IPR020846">
    <property type="entry name" value="MFS_dom"/>
</dbReference>
<feature type="transmembrane region" description="Helical" evidence="8">
    <location>
        <begin position="316"/>
        <end position="342"/>
    </location>
</feature>
<evidence type="ECO:0000256" key="3">
    <source>
        <dbReference type="ARBA" id="ARBA00022692"/>
    </source>
</evidence>
<evidence type="ECO:0000313" key="11">
    <source>
        <dbReference type="Proteomes" id="UP000604046"/>
    </source>
</evidence>
<keyword evidence="11" id="KW-1185">Reference proteome</keyword>
<evidence type="ECO:0000256" key="2">
    <source>
        <dbReference type="ARBA" id="ARBA00022448"/>
    </source>
</evidence>
<dbReference type="InterPro" id="IPR036259">
    <property type="entry name" value="MFS_trans_sf"/>
</dbReference>
<dbReference type="GO" id="GO:0022857">
    <property type="term" value="F:transmembrane transporter activity"/>
    <property type="evidence" value="ECO:0007669"/>
    <property type="project" value="InterPro"/>
</dbReference>
<dbReference type="PROSITE" id="PS50850">
    <property type="entry name" value="MFS"/>
    <property type="match status" value="1"/>
</dbReference>
<feature type="transmembrane region" description="Helical" evidence="8">
    <location>
        <begin position="128"/>
        <end position="151"/>
    </location>
</feature>
<feature type="transmembrane region" description="Helical" evidence="8">
    <location>
        <begin position="93"/>
        <end position="116"/>
    </location>
</feature>
<evidence type="ECO:0000256" key="7">
    <source>
        <dbReference type="SAM" id="MobiDB-lite"/>
    </source>
</evidence>
<keyword evidence="2" id="KW-0813">Transport</keyword>
<dbReference type="GO" id="GO:0016020">
    <property type="term" value="C:membrane"/>
    <property type="evidence" value="ECO:0007669"/>
    <property type="project" value="UniProtKB-SubCell"/>
</dbReference>
<dbReference type="EMBL" id="CAJNDS010000813">
    <property type="protein sequence ID" value="CAE7235649.1"/>
    <property type="molecule type" value="Genomic_DNA"/>
</dbReference>
<dbReference type="Gene3D" id="1.20.1250.20">
    <property type="entry name" value="MFS general substrate transporter like domains"/>
    <property type="match status" value="1"/>
</dbReference>
<evidence type="ECO:0000313" key="10">
    <source>
        <dbReference type="EMBL" id="CAE7235649.1"/>
    </source>
</evidence>
<gene>
    <name evidence="10" type="primary">norA</name>
    <name evidence="10" type="ORF">SNAT2548_LOCUS10077</name>
</gene>
<dbReference type="PANTHER" id="PTHR23505">
    <property type="entry name" value="SPINSTER"/>
    <property type="match status" value="1"/>
</dbReference>
<evidence type="ECO:0000256" key="4">
    <source>
        <dbReference type="ARBA" id="ARBA00022989"/>
    </source>
</evidence>
<dbReference type="InterPro" id="IPR011701">
    <property type="entry name" value="MFS"/>
</dbReference>
<comment type="caution">
    <text evidence="10">The sequence shown here is derived from an EMBL/GenBank/DDBJ whole genome shotgun (WGS) entry which is preliminary data.</text>
</comment>
<feature type="transmembrane region" description="Helical" evidence="8">
    <location>
        <begin position="163"/>
        <end position="184"/>
    </location>
</feature>
<reference evidence="10" key="1">
    <citation type="submission" date="2021-02" db="EMBL/GenBank/DDBJ databases">
        <authorList>
            <person name="Dougan E. K."/>
            <person name="Rhodes N."/>
            <person name="Thang M."/>
            <person name="Chan C."/>
        </authorList>
    </citation>
    <scope>NUCLEOTIDE SEQUENCE</scope>
</reference>
<accession>A0A812L5B6</accession>
<protein>
    <submittedName>
        <fullName evidence="10">NorA protein</fullName>
    </submittedName>
</protein>
<dbReference type="Proteomes" id="UP000604046">
    <property type="component" value="Unassembled WGS sequence"/>
</dbReference>
<sequence length="486" mass="52982">MMVMQLCAISAIEGADIGLLPAVTFALQQDLHLRLAQVTQMSLAQAVLQAAAGPVWGVLADRKVMRRKTLLAIGAFFQGVCTIALGWTENLAMMIIIRSLNGAMLASLRPVCVGIVADTTTELSRGKIYGYLQMCVTAGMMLATLIGTPMASATILGIEGWRVAFALVGAFAIFTSFLIMVFMYEAKHKKSWNKESRQKCTGVAHEFAKFFGYFRKPTFVCLIGQGLFGSIPWNAFNYATLYFQVSGLADKQAATLTTAFQACCGIGNVMGGYIGDAMARRCPYHGRAFTANMSVSLGIPCVFLIFMTHPAEQYQFVYYLTFLVLMGLTSTWCLTGVNLPLLSEIVDPASRSGIMAWESAMEGAIAAVAGNAAVGFLAQNLFGYNLADADPDDKSQSEQNAEALGKSLALTSVLPWTLCLTCYIFMHWAFPYDKRMIEEEKAKYKAQHGQLLSESTSASEDELDGDLDREAAEDENLEWLEPTRCG</sequence>
<proteinExistence type="inferred from homology"/>
<dbReference type="InterPro" id="IPR044770">
    <property type="entry name" value="MFS_spinster-like"/>
</dbReference>
<evidence type="ECO:0000256" key="8">
    <source>
        <dbReference type="SAM" id="Phobius"/>
    </source>
</evidence>
<feature type="transmembrane region" description="Helical" evidence="8">
    <location>
        <begin position="407"/>
        <end position="426"/>
    </location>
</feature>
<evidence type="ECO:0000256" key="5">
    <source>
        <dbReference type="ARBA" id="ARBA00023136"/>
    </source>
</evidence>
<evidence type="ECO:0000259" key="9">
    <source>
        <dbReference type="PROSITE" id="PS50850"/>
    </source>
</evidence>
<organism evidence="10 11">
    <name type="scientific">Symbiodinium natans</name>
    <dbReference type="NCBI Taxonomy" id="878477"/>
    <lineage>
        <taxon>Eukaryota</taxon>
        <taxon>Sar</taxon>
        <taxon>Alveolata</taxon>
        <taxon>Dinophyceae</taxon>
        <taxon>Suessiales</taxon>
        <taxon>Symbiodiniaceae</taxon>
        <taxon>Symbiodinium</taxon>
    </lineage>
</organism>
<dbReference type="PANTHER" id="PTHR23505:SF52">
    <property type="entry name" value="MAJOR FACILITATOR SUPERFAMILY PROTEIN"/>
    <property type="match status" value="1"/>
</dbReference>
<feature type="compositionally biased region" description="Acidic residues" evidence="7">
    <location>
        <begin position="459"/>
        <end position="478"/>
    </location>
</feature>
<feature type="transmembrane region" description="Helical" evidence="8">
    <location>
        <begin position="288"/>
        <end position="310"/>
    </location>
</feature>
<comment type="similarity">
    <text evidence="6">Belongs to the major facilitator superfamily. Spinster (TC 2.A.1.49) family.</text>
</comment>
<dbReference type="SUPFAM" id="SSF103473">
    <property type="entry name" value="MFS general substrate transporter"/>
    <property type="match status" value="1"/>
</dbReference>
<dbReference type="AlphaFoldDB" id="A0A812L5B6"/>
<name>A0A812L5B6_9DINO</name>
<feature type="domain" description="Major facilitator superfamily (MFS) profile" evidence="9">
    <location>
        <begin position="2"/>
        <end position="434"/>
    </location>
</feature>
<feature type="transmembrane region" description="Helical" evidence="8">
    <location>
        <begin position="363"/>
        <end position="387"/>
    </location>
</feature>